<evidence type="ECO:0000313" key="2">
    <source>
        <dbReference type="Proteomes" id="UP000321223"/>
    </source>
</evidence>
<dbReference type="EMBL" id="BHVU01000516">
    <property type="protein sequence ID" value="GCA95914.1"/>
    <property type="molecule type" value="Genomic_DNA"/>
</dbReference>
<comment type="caution">
    <text evidence="1">The sequence shown here is derived from an EMBL/GenBank/DDBJ whole genome shotgun (WGS) entry which is preliminary data.</text>
</comment>
<evidence type="ECO:0000313" key="1">
    <source>
        <dbReference type="EMBL" id="GCA95914.1"/>
    </source>
</evidence>
<reference evidence="1 2" key="1">
    <citation type="journal article" date="2019" name="Appl. Environ. Microbiol.">
        <title>Co-occurrence of broad and narrow host-range viruses infecting the toxic bloom-forming cyanobacterium Microcystis aeruginosa.</title>
        <authorList>
            <person name="Morimoto D."/>
            <person name="Tominaga K."/>
            <person name="Nishimura Y."/>
            <person name="Yoshida N."/>
            <person name="Kimura S."/>
            <person name="Sako Y."/>
            <person name="Yoshida T."/>
        </authorList>
    </citation>
    <scope>NUCLEOTIDE SEQUENCE [LARGE SCALE GENOMIC DNA]</scope>
    <source>
        <strain evidence="1 2">11-30S32</strain>
    </source>
</reference>
<sequence length="40" mass="4440">MAAGAMVDNYPLSIAYWDLGVFGQQKRLKPLRDKGLTSID</sequence>
<protein>
    <submittedName>
        <fullName evidence="1">Uncharacterized protein</fullName>
    </submittedName>
</protein>
<dbReference type="AlphaFoldDB" id="A0A510PQ24"/>
<organism evidence="1 2">
    <name type="scientific">Microcystis aeruginosa 11-30S32</name>
    <dbReference type="NCBI Taxonomy" id="2358142"/>
    <lineage>
        <taxon>Bacteria</taxon>
        <taxon>Bacillati</taxon>
        <taxon>Cyanobacteriota</taxon>
        <taxon>Cyanophyceae</taxon>
        <taxon>Oscillatoriophycideae</taxon>
        <taxon>Chroococcales</taxon>
        <taxon>Microcystaceae</taxon>
        <taxon>Microcystis</taxon>
    </lineage>
</organism>
<proteinExistence type="predicted"/>
<accession>A0A510PQ24</accession>
<feature type="non-terminal residue" evidence="1">
    <location>
        <position position="40"/>
    </location>
</feature>
<name>A0A510PQ24_MICAE</name>
<gene>
    <name evidence="1" type="ORF">MAE30S32_45660</name>
</gene>
<dbReference type="Proteomes" id="UP000321223">
    <property type="component" value="Unassembled WGS sequence"/>
</dbReference>